<evidence type="ECO:0000256" key="1">
    <source>
        <dbReference type="SAM" id="MobiDB-lite"/>
    </source>
</evidence>
<keyword evidence="2" id="KW-0472">Membrane</keyword>
<keyword evidence="2" id="KW-0812">Transmembrane</keyword>
<evidence type="ECO:0000256" key="2">
    <source>
        <dbReference type="SAM" id="Phobius"/>
    </source>
</evidence>
<dbReference type="EMBL" id="JBHSXS010000026">
    <property type="protein sequence ID" value="MFC6884288.1"/>
    <property type="molecule type" value="Genomic_DNA"/>
</dbReference>
<organism evidence="3 4">
    <name type="scientific">Actinomadura yumaensis</name>
    <dbReference type="NCBI Taxonomy" id="111807"/>
    <lineage>
        <taxon>Bacteria</taxon>
        <taxon>Bacillati</taxon>
        <taxon>Actinomycetota</taxon>
        <taxon>Actinomycetes</taxon>
        <taxon>Streptosporangiales</taxon>
        <taxon>Thermomonosporaceae</taxon>
        <taxon>Actinomadura</taxon>
    </lineage>
</organism>
<reference evidence="4" key="1">
    <citation type="journal article" date="2019" name="Int. J. Syst. Evol. Microbiol.">
        <title>The Global Catalogue of Microorganisms (GCM) 10K type strain sequencing project: providing services to taxonomists for standard genome sequencing and annotation.</title>
        <authorList>
            <consortium name="The Broad Institute Genomics Platform"/>
            <consortium name="The Broad Institute Genome Sequencing Center for Infectious Disease"/>
            <person name="Wu L."/>
            <person name="Ma J."/>
        </authorList>
    </citation>
    <scope>NUCLEOTIDE SEQUENCE [LARGE SCALE GENOMIC DNA]</scope>
    <source>
        <strain evidence="4">JCM 3369</strain>
    </source>
</reference>
<feature type="compositionally biased region" description="Basic and acidic residues" evidence="1">
    <location>
        <begin position="21"/>
        <end position="38"/>
    </location>
</feature>
<feature type="region of interest" description="Disordered" evidence="1">
    <location>
        <begin position="1"/>
        <end position="44"/>
    </location>
</feature>
<gene>
    <name evidence="3" type="ORF">ACFQKB_31335</name>
</gene>
<accession>A0ABW2CUJ4</accession>
<feature type="transmembrane region" description="Helical" evidence="2">
    <location>
        <begin position="66"/>
        <end position="88"/>
    </location>
</feature>
<keyword evidence="4" id="KW-1185">Reference proteome</keyword>
<dbReference type="RefSeq" id="WP_175250087.1">
    <property type="nucleotide sequence ID" value="NZ_JBHSXE010000001.1"/>
</dbReference>
<evidence type="ECO:0000313" key="4">
    <source>
        <dbReference type="Proteomes" id="UP001596380"/>
    </source>
</evidence>
<keyword evidence="2" id="KW-1133">Transmembrane helix</keyword>
<protein>
    <submittedName>
        <fullName evidence="3">Uncharacterized protein</fullName>
    </submittedName>
</protein>
<feature type="compositionally biased region" description="Basic and acidic residues" evidence="1">
    <location>
        <begin position="1"/>
        <end position="11"/>
    </location>
</feature>
<evidence type="ECO:0000313" key="3">
    <source>
        <dbReference type="EMBL" id="MFC6884288.1"/>
    </source>
</evidence>
<proteinExistence type="predicted"/>
<sequence length="116" mass="11693">MSSDGNGHDARINGQTANDDEAARDGADLPRVRTERGVGARATGAEVTGASATGFTLRLGNAFGSLALGSMALGAIAIGAVGIGKLVVKKAIVDHLEAGTVEIKHLKVGRLDITDS</sequence>
<comment type="caution">
    <text evidence="3">The sequence shown here is derived from an EMBL/GenBank/DDBJ whole genome shotgun (WGS) entry which is preliminary data.</text>
</comment>
<dbReference type="Proteomes" id="UP001596380">
    <property type="component" value="Unassembled WGS sequence"/>
</dbReference>
<name>A0ABW2CUJ4_9ACTN</name>